<evidence type="ECO:0000256" key="3">
    <source>
        <dbReference type="ARBA" id="ARBA00023242"/>
    </source>
</evidence>
<comment type="subcellular location">
    <subcellularLocation>
        <location evidence="1">Nucleus</location>
    </subcellularLocation>
</comment>
<organism evidence="4 5">
    <name type="scientific">Tegillarca granosa</name>
    <name type="common">Malaysian cockle</name>
    <name type="synonym">Anadara granosa</name>
    <dbReference type="NCBI Taxonomy" id="220873"/>
    <lineage>
        <taxon>Eukaryota</taxon>
        <taxon>Metazoa</taxon>
        <taxon>Spiralia</taxon>
        <taxon>Lophotrochozoa</taxon>
        <taxon>Mollusca</taxon>
        <taxon>Bivalvia</taxon>
        <taxon>Autobranchia</taxon>
        <taxon>Pteriomorphia</taxon>
        <taxon>Arcoida</taxon>
        <taxon>Arcoidea</taxon>
        <taxon>Arcidae</taxon>
        <taxon>Tegillarca</taxon>
    </lineage>
</organism>
<name>A0ABQ9EB54_TEGGR</name>
<evidence type="ECO:0000313" key="4">
    <source>
        <dbReference type="EMBL" id="KAJ8302571.1"/>
    </source>
</evidence>
<keyword evidence="2" id="KW-0677">Repeat</keyword>
<evidence type="ECO:0000256" key="1">
    <source>
        <dbReference type="ARBA" id="ARBA00004123"/>
    </source>
</evidence>
<dbReference type="PANTHER" id="PTHR46358">
    <property type="entry name" value="TONSOKU-LIKE PROTEIN"/>
    <property type="match status" value="1"/>
</dbReference>
<evidence type="ECO:0000256" key="2">
    <source>
        <dbReference type="ARBA" id="ARBA00022737"/>
    </source>
</evidence>
<accession>A0ABQ9EB54</accession>
<dbReference type="Proteomes" id="UP001217089">
    <property type="component" value="Unassembled WGS sequence"/>
</dbReference>
<dbReference type="PANTHER" id="PTHR46358:SF1">
    <property type="entry name" value="TONSOKU-LIKE PROTEIN"/>
    <property type="match status" value="1"/>
</dbReference>
<protein>
    <submittedName>
        <fullName evidence="4">Uncharacterized protein</fullName>
    </submittedName>
</protein>
<reference evidence="4 5" key="1">
    <citation type="submission" date="2022-12" db="EMBL/GenBank/DDBJ databases">
        <title>Chromosome-level genome of Tegillarca granosa.</title>
        <authorList>
            <person name="Kim J."/>
        </authorList>
    </citation>
    <scope>NUCLEOTIDE SEQUENCE [LARGE SCALE GENOMIC DNA]</scope>
    <source>
        <strain evidence="4">Teg-2019</strain>
        <tissue evidence="4">Adductor muscle</tissue>
    </source>
</reference>
<keyword evidence="5" id="KW-1185">Reference proteome</keyword>
<comment type="caution">
    <text evidence="4">The sequence shown here is derived from an EMBL/GenBank/DDBJ whole genome shotgun (WGS) entry which is preliminary data.</text>
</comment>
<keyword evidence="3" id="KW-0539">Nucleus</keyword>
<gene>
    <name evidence="4" type="ORF">KUTeg_018967</name>
</gene>
<proteinExistence type="predicted"/>
<dbReference type="InterPro" id="IPR052311">
    <property type="entry name" value="MMS22L-TONSL_complex_comp"/>
</dbReference>
<sequence>MATPNKEALPLVLEDQLIDDDWLIDDMNLRPSKRRKMDIDGVFSTNSARNVTKQGNKSNRILEESDSDTNEVMSDVNVISENVTIENENDILDAGTDDVEMLFNADDLNMDNVLNDDLPSMNYTDKNKITNKRNRLSTKPRQLRMTNFGVRQNVQSQNLASHELPSSCNHVVSSDIGLPSTQSSLLTSQSLSVMRVKVKVKDKLLLIPVSQR</sequence>
<dbReference type="EMBL" id="JARBDR010000917">
    <property type="protein sequence ID" value="KAJ8302571.1"/>
    <property type="molecule type" value="Genomic_DNA"/>
</dbReference>
<evidence type="ECO:0000313" key="5">
    <source>
        <dbReference type="Proteomes" id="UP001217089"/>
    </source>
</evidence>